<evidence type="ECO:0000256" key="5">
    <source>
        <dbReference type="ARBA" id="ARBA00023125"/>
    </source>
</evidence>
<reference evidence="12 13" key="1">
    <citation type="submission" date="2017-07" db="EMBL/GenBank/DDBJ databases">
        <title>An improved, manually edited Actinidia chinensis var. chinensis (kiwifruit) genome highlights the challenges associated with draft genomes and gene prediction in plants.</title>
        <authorList>
            <person name="Pilkington S."/>
            <person name="Crowhurst R."/>
            <person name="Hilario E."/>
            <person name="Nardozza S."/>
            <person name="Fraser L."/>
            <person name="Peng Y."/>
            <person name="Gunaseelan K."/>
            <person name="Simpson R."/>
            <person name="Tahir J."/>
            <person name="Deroles S."/>
            <person name="Templeton K."/>
            <person name="Luo Z."/>
            <person name="Davy M."/>
            <person name="Cheng C."/>
            <person name="Mcneilage M."/>
            <person name="Scaglione D."/>
            <person name="Liu Y."/>
            <person name="Zhang Q."/>
            <person name="Datson P."/>
            <person name="De Silva N."/>
            <person name="Gardiner S."/>
            <person name="Bassett H."/>
            <person name="Chagne D."/>
            <person name="Mccallum J."/>
            <person name="Dzierzon H."/>
            <person name="Deng C."/>
            <person name="Wang Y.-Y."/>
            <person name="Barron N."/>
            <person name="Manako K."/>
            <person name="Bowen J."/>
            <person name="Foster T."/>
            <person name="Erridge Z."/>
            <person name="Tiffin H."/>
            <person name="Waite C."/>
            <person name="Davies K."/>
            <person name="Grierson E."/>
            <person name="Laing W."/>
            <person name="Kirk R."/>
            <person name="Chen X."/>
            <person name="Wood M."/>
            <person name="Montefiori M."/>
            <person name="Brummell D."/>
            <person name="Schwinn K."/>
            <person name="Catanach A."/>
            <person name="Fullerton C."/>
            <person name="Li D."/>
            <person name="Meiyalaghan S."/>
            <person name="Nieuwenhuizen N."/>
            <person name="Read N."/>
            <person name="Prakash R."/>
            <person name="Hunter D."/>
            <person name="Zhang H."/>
            <person name="Mckenzie M."/>
            <person name="Knabel M."/>
            <person name="Harris A."/>
            <person name="Allan A."/>
            <person name="Chen A."/>
            <person name="Janssen B."/>
            <person name="Plunkett B."/>
            <person name="Dwamena C."/>
            <person name="Voogd C."/>
            <person name="Leif D."/>
            <person name="Lafferty D."/>
            <person name="Souleyre E."/>
            <person name="Varkonyi-Gasic E."/>
            <person name="Gambi F."/>
            <person name="Hanley J."/>
            <person name="Yao J.-L."/>
            <person name="Cheung J."/>
            <person name="David K."/>
            <person name="Warren B."/>
            <person name="Marsh K."/>
            <person name="Snowden K."/>
            <person name="Lin-Wang K."/>
            <person name="Brian L."/>
            <person name="Martinez-Sanchez M."/>
            <person name="Wang M."/>
            <person name="Ileperuma N."/>
            <person name="Macnee N."/>
            <person name="Campin R."/>
            <person name="Mcatee P."/>
            <person name="Drummond R."/>
            <person name="Espley R."/>
            <person name="Ireland H."/>
            <person name="Wu R."/>
            <person name="Atkinson R."/>
            <person name="Karunairetnam S."/>
            <person name="Bulley S."/>
            <person name="Chunkath S."/>
            <person name="Hanley Z."/>
            <person name="Storey R."/>
            <person name="Thrimawithana A."/>
            <person name="Thomson S."/>
            <person name="David C."/>
            <person name="Testolin R."/>
        </authorList>
    </citation>
    <scope>NUCLEOTIDE SEQUENCE [LARGE SCALE GENOMIC DNA]</scope>
    <source>
        <strain evidence="13">cv. Red5</strain>
        <tissue evidence="12">Young leaf</tissue>
    </source>
</reference>
<keyword evidence="3" id="KW-0862">Zinc</keyword>
<evidence type="ECO:0000256" key="7">
    <source>
        <dbReference type="ARBA" id="ARBA00024019"/>
    </source>
</evidence>
<evidence type="ECO:0000256" key="6">
    <source>
        <dbReference type="ARBA" id="ARBA00023163"/>
    </source>
</evidence>
<feature type="region of interest" description="Disordered" evidence="10">
    <location>
        <begin position="1"/>
        <end position="25"/>
    </location>
</feature>
<keyword evidence="5" id="KW-0238">DNA-binding</keyword>
<dbReference type="GO" id="GO:0006355">
    <property type="term" value="P:regulation of DNA-templated transcription"/>
    <property type="evidence" value="ECO:0007669"/>
    <property type="project" value="InterPro"/>
</dbReference>
<gene>
    <name evidence="12" type="ORF">CEY00_Acc22883</name>
</gene>
<evidence type="ECO:0000313" key="12">
    <source>
        <dbReference type="EMBL" id="PSS01526.1"/>
    </source>
</evidence>
<dbReference type="SMART" id="SM00401">
    <property type="entry name" value="ZnF_GATA"/>
    <property type="match status" value="1"/>
</dbReference>
<keyword evidence="2 9" id="KW-0863">Zinc-finger</keyword>
<feature type="compositionally biased region" description="Basic and acidic residues" evidence="10">
    <location>
        <begin position="1"/>
        <end position="10"/>
    </location>
</feature>
<dbReference type="OrthoDB" id="2162994at2759"/>
<dbReference type="Gene3D" id="3.30.50.10">
    <property type="entry name" value="Erythroid Transcription Factor GATA-1, subunit A"/>
    <property type="match status" value="1"/>
</dbReference>
<keyword evidence="6" id="KW-0804">Transcription</keyword>
<dbReference type="SUPFAM" id="SSF57716">
    <property type="entry name" value="Glucocorticoid receptor-like (DNA-binding domain)"/>
    <property type="match status" value="1"/>
</dbReference>
<dbReference type="FunCoup" id="A0A2R6Q3S8">
    <property type="interactions" value="688"/>
</dbReference>
<dbReference type="InParanoid" id="A0A2R6Q3S8"/>
<reference evidence="13" key="2">
    <citation type="journal article" date="2018" name="BMC Genomics">
        <title>A manually annotated Actinidia chinensis var. chinensis (kiwifruit) genome highlights the challenges associated with draft genomes and gene prediction in plants.</title>
        <authorList>
            <person name="Pilkington S.M."/>
            <person name="Crowhurst R."/>
            <person name="Hilario E."/>
            <person name="Nardozza S."/>
            <person name="Fraser L."/>
            <person name="Peng Y."/>
            <person name="Gunaseelan K."/>
            <person name="Simpson R."/>
            <person name="Tahir J."/>
            <person name="Deroles S.C."/>
            <person name="Templeton K."/>
            <person name="Luo Z."/>
            <person name="Davy M."/>
            <person name="Cheng C."/>
            <person name="McNeilage M."/>
            <person name="Scaglione D."/>
            <person name="Liu Y."/>
            <person name="Zhang Q."/>
            <person name="Datson P."/>
            <person name="De Silva N."/>
            <person name="Gardiner S.E."/>
            <person name="Bassett H."/>
            <person name="Chagne D."/>
            <person name="McCallum J."/>
            <person name="Dzierzon H."/>
            <person name="Deng C."/>
            <person name="Wang Y.Y."/>
            <person name="Barron L."/>
            <person name="Manako K."/>
            <person name="Bowen J."/>
            <person name="Foster T.M."/>
            <person name="Erridge Z.A."/>
            <person name="Tiffin H."/>
            <person name="Waite C.N."/>
            <person name="Davies K.M."/>
            <person name="Grierson E.P."/>
            <person name="Laing W.A."/>
            <person name="Kirk R."/>
            <person name="Chen X."/>
            <person name="Wood M."/>
            <person name="Montefiori M."/>
            <person name="Brummell D.A."/>
            <person name="Schwinn K.E."/>
            <person name="Catanach A."/>
            <person name="Fullerton C."/>
            <person name="Li D."/>
            <person name="Meiyalaghan S."/>
            <person name="Nieuwenhuizen N."/>
            <person name="Read N."/>
            <person name="Prakash R."/>
            <person name="Hunter D."/>
            <person name="Zhang H."/>
            <person name="McKenzie M."/>
            <person name="Knabel M."/>
            <person name="Harris A."/>
            <person name="Allan A.C."/>
            <person name="Gleave A."/>
            <person name="Chen A."/>
            <person name="Janssen B.J."/>
            <person name="Plunkett B."/>
            <person name="Ampomah-Dwamena C."/>
            <person name="Voogd C."/>
            <person name="Leif D."/>
            <person name="Lafferty D."/>
            <person name="Souleyre E.J.F."/>
            <person name="Varkonyi-Gasic E."/>
            <person name="Gambi F."/>
            <person name="Hanley J."/>
            <person name="Yao J.L."/>
            <person name="Cheung J."/>
            <person name="David K.M."/>
            <person name="Warren B."/>
            <person name="Marsh K."/>
            <person name="Snowden K.C."/>
            <person name="Lin-Wang K."/>
            <person name="Brian L."/>
            <person name="Martinez-Sanchez M."/>
            <person name="Wang M."/>
            <person name="Ileperuma N."/>
            <person name="Macnee N."/>
            <person name="Campin R."/>
            <person name="McAtee P."/>
            <person name="Drummond R.S.M."/>
            <person name="Espley R.V."/>
            <person name="Ireland H.S."/>
            <person name="Wu R."/>
            <person name="Atkinson R.G."/>
            <person name="Karunairetnam S."/>
            <person name="Bulley S."/>
            <person name="Chunkath S."/>
            <person name="Hanley Z."/>
            <person name="Storey R."/>
            <person name="Thrimawithana A.H."/>
            <person name="Thomson S."/>
            <person name="David C."/>
            <person name="Testolin R."/>
            <person name="Huang H."/>
            <person name="Hellens R.P."/>
            <person name="Schaffer R.J."/>
        </authorList>
    </citation>
    <scope>NUCLEOTIDE SEQUENCE [LARGE SCALE GENOMIC DNA]</scope>
    <source>
        <strain evidence="13">cv. Red5</strain>
    </source>
</reference>
<evidence type="ECO:0000259" key="11">
    <source>
        <dbReference type="PROSITE" id="PS50114"/>
    </source>
</evidence>
<dbReference type="STRING" id="1590841.A0A2R6Q3S8"/>
<comment type="caution">
    <text evidence="12">The sequence shown here is derived from an EMBL/GenBank/DDBJ whole genome shotgun (WGS) entry which is preliminary data.</text>
</comment>
<sequence>MVDLSDKGSESEELNNGQSPDSVKTCADCGTTKTPLWRGGPAGPKSLCNACGIRSRKKRRALLGVNKGSTKEDKKLKSNIKNNHKGTLGNSLRRKLLSLGKEVVVQRSMVGKLRKKLGEEEQAAVLLMSLSCSSVFA</sequence>
<dbReference type="PROSITE" id="PS00344">
    <property type="entry name" value="GATA_ZN_FINGER_1"/>
    <property type="match status" value="1"/>
</dbReference>
<comment type="similarity">
    <text evidence="7">Belongs to the type IV zinc-finger family. Class B subfamily.</text>
</comment>
<evidence type="ECO:0000256" key="2">
    <source>
        <dbReference type="ARBA" id="ARBA00022771"/>
    </source>
</evidence>
<dbReference type="GO" id="GO:0008270">
    <property type="term" value="F:zinc ion binding"/>
    <property type="evidence" value="ECO:0007669"/>
    <property type="project" value="UniProtKB-KW"/>
</dbReference>
<dbReference type="Gramene" id="PSS01526">
    <property type="protein sequence ID" value="PSS01526"/>
    <property type="gene ID" value="CEY00_Acc22883"/>
</dbReference>
<dbReference type="PANTHER" id="PTHR47172">
    <property type="entry name" value="OS01G0976800 PROTEIN"/>
    <property type="match status" value="1"/>
</dbReference>
<name>A0A2R6Q3S8_ACTCC</name>
<dbReference type="OMA" id="PKERRWK"/>
<accession>A0A2R6Q3S8</accession>
<keyword evidence="1" id="KW-0479">Metal-binding</keyword>
<dbReference type="EMBL" id="NKQK01000020">
    <property type="protein sequence ID" value="PSS01526.1"/>
    <property type="molecule type" value="Genomic_DNA"/>
</dbReference>
<feature type="region of interest" description="Disordered" evidence="10">
    <location>
        <begin position="66"/>
        <end position="87"/>
    </location>
</feature>
<evidence type="ECO:0000256" key="4">
    <source>
        <dbReference type="ARBA" id="ARBA00023015"/>
    </source>
</evidence>
<evidence type="ECO:0000256" key="9">
    <source>
        <dbReference type="PROSITE-ProRule" id="PRU00094"/>
    </source>
</evidence>
<dbReference type="InterPro" id="IPR013088">
    <property type="entry name" value="Znf_NHR/GATA"/>
</dbReference>
<dbReference type="Proteomes" id="UP000241394">
    <property type="component" value="Chromosome LG20"/>
</dbReference>
<evidence type="ECO:0000256" key="1">
    <source>
        <dbReference type="ARBA" id="ARBA00022723"/>
    </source>
</evidence>
<evidence type="ECO:0000256" key="10">
    <source>
        <dbReference type="SAM" id="MobiDB-lite"/>
    </source>
</evidence>
<keyword evidence="4" id="KW-0805">Transcription regulation</keyword>
<dbReference type="AlphaFoldDB" id="A0A2R6Q3S8"/>
<comment type="function">
    <text evidence="8">Transcriptional regulator that specifically binds 5'-GATA-3' or 5'-GAT-3' motifs within gene promoters.</text>
</comment>
<feature type="domain" description="GATA-type" evidence="11">
    <location>
        <begin position="20"/>
        <end position="56"/>
    </location>
</feature>
<dbReference type="Pfam" id="PF00320">
    <property type="entry name" value="GATA"/>
    <property type="match status" value="1"/>
</dbReference>
<organism evidence="12 13">
    <name type="scientific">Actinidia chinensis var. chinensis</name>
    <name type="common">Chinese soft-hair kiwi</name>
    <dbReference type="NCBI Taxonomy" id="1590841"/>
    <lineage>
        <taxon>Eukaryota</taxon>
        <taxon>Viridiplantae</taxon>
        <taxon>Streptophyta</taxon>
        <taxon>Embryophyta</taxon>
        <taxon>Tracheophyta</taxon>
        <taxon>Spermatophyta</taxon>
        <taxon>Magnoliopsida</taxon>
        <taxon>eudicotyledons</taxon>
        <taxon>Gunneridae</taxon>
        <taxon>Pentapetalae</taxon>
        <taxon>asterids</taxon>
        <taxon>Ericales</taxon>
        <taxon>Actinidiaceae</taxon>
        <taxon>Actinidia</taxon>
    </lineage>
</organism>
<protein>
    <submittedName>
        <fullName evidence="12">GATA transcription factor</fullName>
    </submittedName>
</protein>
<proteinExistence type="inferred from homology"/>
<dbReference type="PANTHER" id="PTHR47172:SF1">
    <property type="entry name" value="GATA TRANSCRIPTION FACTOR 15"/>
    <property type="match status" value="1"/>
</dbReference>
<dbReference type="PROSITE" id="PS50114">
    <property type="entry name" value="GATA_ZN_FINGER_2"/>
    <property type="match status" value="1"/>
</dbReference>
<dbReference type="InterPro" id="IPR000679">
    <property type="entry name" value="Znf_GATA"/>
</dbReference>
<evidence type="ECO:0000256" key="8">
    <source>
        <dbReference type="ARBA" id="ARBA00037539"/>
    </source>
</evidence>
<dbReference type="CDD" id="cd00202">
    <property type="entry name" value="ZnF_GATA"/>
    <property type="match status" value="1"/>
</dbReference>
<dbReference type="GO" id="GO:0043565">
    <property type="term" value="F:sequence-specific DNA binding"/>
    <property type="evidence" value="ECO:0007669"/>
    <property type="project" value="InterPro"/>
</dbReference>
<keyword evidence="13" id="KW-1185">Reference proteome</keyword>
<evidence type="ECO:0000256" key="3">
    <source>
        <dbReference type="ARBA" id="ARBA00022833"/>
    </source>
</evidence>
<evidence type="ECO:0000313" key="13">
    <source>
        <dbReference type="Proteomes" id="UP000241394"/>
    </source>
</evidence>